<comment type="cofactor">
    <cofactor evidence="8">
        <name>Zn(2+)</name>
        <dbReference type="ChEBI" id="CHEBI:29105"/>
    </cofactor>
</comment>
<organism evidence="10 11">
    <name type="scientific">Plectosphaerella cucumerina</name>
    <dbReference type="NCBI Taxonomy" id="40658"/>
    <lineage>
        <taxon>Eukaryota</taxon>
        <taxon>Fungi</taxon>
        <taxon>Dikarya</taxon>
        <taxon>Ascomycota</taxon>
        <taxon>Pezizomycotina</taxon>
        <taxon>Sordariomycetes</taxon>
        <taxon>Hypocreomycetidae</taxon>
        <taxon>Glomerellales</taxon>
        <taxon>Plectosphaerellaceae</taxon>
        <taxon>Plectosphaerella</taxon>
    </lineage>
</organism>
<feature type="transmembrane region" description="Helical" evidence="9">
    <location>
        <begin position="128"/>
        <end position="146"/>
    </location>
</feature>
<evidence type="ECO:0000256" key="5">
    <source>
        <dbReference type="ARBA" id="ARBA00022989"/>
    </source>
</evidence>
<evidence type="ECO:0000256" key="7">
    <source>
        <dbReference type="PIRSR" id="PIRSR608901-1"/>
    </source>
</evidence>
<comment type="similarity">
    <text evidence="2">Belongs to the alkaline ceramidase family.</text>
</comment>
<keyword evidence="6 9" id="KW-0472">Membrane</keyword>
<feature type="binding site" evidence="8">
    <location>
        <position position="237"/>
    </location>
    <ligand>
        <name>Zn(2+)</name>
        <dbReference type="ChEBI" id="CHEBI:29105"/>
        <note>catalytic</note>
    </ligand>
</feature>
<feature type="transmembrane region" description="Helical" evidence="9">
    <location>
        <begin position="35"/>
        <end position="54"/>
    </location>
</feature>
<dbReference type="GO" id="GO:0016811">
    <property type="term" value="F:hydrolase activity, acting on carbon-nitrogen (but not peptide) bonds, in linear amides"/>
    <property type="evidence" value="ECO:0007669"/>
    <property type="project" value="InterPro"/>
</dbReference>
<keyword evidence="11" id="KW-1185">Reference proteome</keyword>
<feature type="binding site" evidence="8">
    <location>
        <position position="90"/>
    </location>
    <ligand>
        <name>Zn(2+)</name>
        <dbReference type="ChEBI" id="CHEBI:29105"/>
        <note>catalytic</note>
    </ligand>
</feature>
<feature type="transmembrane region" description="Helical" evidence="9">
    <location>
        <begin position="152"/>
        <end position="173"/>
    </location>
</feature>
<dbReference type="Proteomes" id="UP000813385">
    <property type="component" value="Unassembled WGS sequence"/>
</dbReference>
<evidence type="ECO:0000256" key="2">
    <source>
        <dbReference type="ARBA" id="ARBA00009780"/>
    </source>
</evidence>
<evidence type="ECO:0000313" key="11">
    <source>
        <dbReference type="Proteomes" id="UP000813385"/>
    </source>
</evidence>
<protein>
    <submittedName>
        <fullName evidence="10">Ceramidase</fullName>
    </submittedName>
</protein>
<dbReference type="Pfam" id="PF05875">
    <property type="entry name" value="Ceramidase"/>
    <property type="match status" value="1"/>
</dbReference>
<evidence type="ECO:0000256" key="1">
    <source>
        <dbReference type="ARBA" id="ARBA00004141"/>
    </source>
</evidence>
<keyword evidence="7" id="KW-0479">Metal-binding</keyword>
<proteinExistence type="inferred from homology"/>
<feature type="binding site" evidence="7">
    <location>
        <position position="30"/>
    </location>
    <ligand>
        <name>Ca(2+)</name>
        <dbReference type="ChEBI" id="CHEBI:29108"/>
    </ligand>
</feature>
<dbReference type="GO" id="GO:0046872">
    <property type="term" value="F:metal ion binding"/>
    <property type="evidence" value="ECO:0007669"/>
    <property type="project" value="UniProtKB-KW"/>
</dbReference>
<evidence type="ECO:0000256" key="4">
    <source>
        <dbReference type="ARBA" id="ARBA00022801"/>
    </source>
</evidence>
<evidence type="ECO:0000313" key="10">
    <source>
        <dbReference type="EMBL" id="KAH7375955.1"/>
    </source>
</evidence>
<dbReference type="GO" id="GO:0046513">
    <property type="term" value="P:ceramide biosynthetic process"/>
    <property type="evidence" value="ECO:0007669"/>
    <property type="project" value="TreeGrafter"/>
</dbReference>
<name>A0A8K0TQ26_9PEZI</name>
<sequence length="265" mass="30412">MGHHNRHFAGDRYALSGAWSPPTSSANFCEEDYAVTYYIAEFINSLTNLAYVYLALKYMYGPGSRGLLRPRADFLSVSLLVLGIASFTFHASLRQTFQFADEIAMLGLAWAILQGVFTIRRSTAWDRLINVSLAVVFPLFAIFYVYTGKIIYHATAFFAMMTLIVARGYYLFWLRVPRFPADKCHGWRIRGRKALISLLVAYGLWHLDLEACAQLRGVRERIGLPWAWVLEFHGWWHVLTAISAHMAMAMVREVQDELKRDVKKE</sequence>
<reference evidence="10" key="1">
    <citation type="journal article" date="2021" name="Nat. Commun.">
        <title>Genetic determinants of endophytism in the Arabidopsis root mycobiome.</title>
        <authorList>
            <person name="Mesny F."/>
            <person name="Miyauchi S."/>
            <person name="Thiergart T."/>
            <person name="Pickel B."/>
            <person name="Atanasova L."/>
            <person name="Karlsson M."/>
            <person name="Huettel B."/>
            <person name="Barry K.W."/>
            <person name="Haridas S."/>
            <person name="Chen C."/>
            <person name="Bauer D."/>
            <person name="Andreopoulos W."/>
            <person name="Pangilinan J."/>
            <person name="LaButti K."/>
            <person name="Riley R."/>
            <person name="Lipzen A."/>
            <person name="Clum A."/>
            <person name="Drula E."/>
            <person name="Henrissat B."/>
            <person name="Kohler A."/>
            <person name="Grigoriev I.V."/>
            <person name="Martin F.M."/>
            <person name="Hacquard S."/>
        </authorList>
    </citation>
    <scope>NUCLEOTIDE SEQUENCE</scope>
    <source>
        <strain evidence="10">MPI-CAGE-AT-0016</strain>
    </source>
</reference>
<feature type="binding site" evidence="7">
    <location>
        <position position="41"/>
    </location>
    <ligand>
        <name>Ca(2+)</name>
        <dbReference type="ChEBI" id="CHEBI:29108"/>
    </ligand>
</feature>
<keyword evidence="8" id="KW-0862">Zinc</keyword>
<dbReference type="OrthoDB" id="187171at2759"/>
<evidence type="ECO:0000256" key="3">
    <source>
        <dbReference type="ARBA" id="ARBA00022692"/>
    </source>
</evidence>
<gene>
    <name evidence="10" type="ORF">B0T11DRAFT_271297</name>
</gene>
<feature type="transmembrane region" description="Helical" evidence="9">
    <location>
        <begin position="74"/>
        <end position="93"/>
    </location>
</feature>
<dbReference type="GO" id="GO:0046514">
    <property type="term" value="P:ceramide catabolic process"/>
    <property type="evidence" value="ECO:0007669"/>
    <property type="project" value="TreeGrafter"/>
</dbReference>
<dbReference type="AlphaFoldDB" id="A0A8K0TQ26"/>
<dbReference type="InterPro" id="IPR008901">
    <property type="entry name" value="ACER"/>
</dbReference>
<evidence type="ECO:0000256" key="9">
    <source>
        <dbReference type="SAM" id="Phobius"/>
    </source>
</evidence>
<keyword evidence="3 9" id="KW-0812">Transmembrane</keyword>
<feature type="transmembrane region" description="Helical" evidence="9">
    <location>
        <begin position="99"/>
        <end position="119"/>
    </location>
</feature>
<keyword evidence="7" id="KW-0106">Calcium</keyword>
<evidence type="ECO:0000256" key="6">
    <source>
        <dbReference type="ARBA" id="ARBA00023136"/>
    </source>
</evidence>
<accession>A0A8K0TQ26</accession>
<dbReference type="EMBL" id="JAGPXD010000001">
    <property type="protein sequence ID" value="KAH7375955.1"/>
    <property type="molecule type" value="Genomic_DNA"/>
</dbReference>
<evidence type="ECO:0000256" key="8">
    <source>
        <dbReference type="PIRSR" id="PIRSR608901-2"/>
    </source>
</evidence>
<keyword evidence="5 9" id="KW-1133">Transmembrane helix</keyword>
<comment type="subcellular location">
    <subcellularLocation>
        <location evidence="1">Membrane</location>
        <topology evidence="1">Multi-pass membrane protein</topology>
    </subcellularLocation>
</comment>
<dbReference type="PANTHER" id="PTHR46187">
    <property type="entry name" value="ALKALINE CERAMIDASE 3"/>
    <property type="match status" value="1"/>
</dbReference>
<dbReference type="PANTHER" id="PTHR46187:SF1">
    <property type="entry name" value="ALKALINE PHYTOCERAMIDASE"/>
    <property type="match status" value="1"/>
</dbReference>
<feature type="binding site" evidence="8">
    <location>
        <position position="233"/>
    </location>
    <ligand>
        <name>Zn(2+)</name>
        <dbReference type="ChEBI" id="CHEBI:29105"/>
        <note>catalytic</note>
    </ligand>
</feature>
<comment type="caution">
    <text evidence="10">The sequence shown here is derived from an EMBL/GenBank/DDBJ whole genome shotgun (WGS) entry which is preliminary data.</text>
</comment>
<dbReference type="GO" id="GO:0005789">
    <property type="term" value="C:endoplasmic reticulum membrane"/>
    <property type="evidence" value="ECO:0007669"/>
    <property type="project" value="TreeGrafter"/>
</dbReference>
<keyword evidence="4" id="KW-0378">Hydrolase</keyword>